<dbReference type="AlphaFoldDB" id="D7DMI7"/>
<dbReference type="eggNOG" id="COG1793">
    <property type="taxonomic scope" value="Bacteria"/>
</dbReference>
<keyword evidence="4" id="KW-0227">DNA damage</keyword>
<evidence type="ECO:0000256" key="3">
    <source>
        <dbReference type="ARBA" id="ARBA00022705"/>
    </source>
</evidence>
<dbReference type="GO" id="GO:0006310">
    <property type="term" value="P:DNA recombination"/>
    <property type="evidence" value="ECO:0007669"/>
    <property type="project" value="InterPro"/>
</dbReference>
<dbReference type="Pfam" id="PF14743">
    <property type="entry name" value="DNA_ligase_OB_2"/>
    <property type="match status" value="1"/>
</dbReference>
<accession>D7DMI7</accession>
<dbReference type="CDD" id="cd08041">
    <property type="entry name" value="OBF_kDNA_ligase_like"/>
    <property type="match status" value="1"/>
</dbReference>
<keyword evidence="7" id="KW-0732">Signal</keyword>
<name>D7DMI7_METV0</name>
<evidence type="ECO:0000256" key="4">
    <source>
        <dbReference type="ARBA" id="ARBA00022763"/>
    </source>
</evidence>
<dbReference type="InterPro" id="IPR050326">
    <property type="entry name" value="NAD_dep_DNA_ligaseB"/>
</dbReference>
<dbReference type="NCBIfam" id="NF006592">
    <property type="entry name" value="PRK09125.1"/>
    <property type="match status" value="1"/>
</dbReference>
<evidence type="ECO:0000256" key="5">
    <source>
        <dbReference type="ARBA" id="ARBA00023204"/>
    </source>
</evidence>
<reference evidence="11" key="1">
    <citation type="submission" date="2010-05" db="EMBL/GenBank/DDBJ databases">
        <title>Complete sequence of Methylotenera sp. 301.</title>
        <authorList>
            <person name="Lucas S."/>
            <person name="Copeland A."/>
            <person name="Lapidus A."/>
            <person name="Cheng J.-F."/>
            <person name="Bruce D."/>
            <person name="Goodwin L."/>
            <person name="Pitluck S."/>
            <person name="Clum A."/>
            <person name="Land M."/>
            <person name="Hauser L."/>
            <person name="Kyrpides N."/>
            <person name="Ivanova N."/>
            <person name="Chistoservova L."/>
            <person name="Kalyuzhnaya M."/>
            <person name="Woyke T."/>
        </authorList>
    </citation>
    <scope>NUCLEOTIDE SEQUENCE [LARGE SCALE GENOMIC DNA]</scope>
    <source>
        <strain evidence="11">301</strain>
    </source>
</reference>
<keyword evidence="5" id="KW-0234">DNA repair</keyword>
<organism evidence="10 11">
    <name type="scientific">Methylotenera versatilis (strain 301)</name>
    <dbReference type="NCBI Taxonomy" id="666681"/>
    <lineage>
        <taxon>Bacteria</taxon>
        <taxon>Pseudomonadati</taxon>
        <taxon>Pseudomonadota</taxon>
        <taxon>Betaproteobacteria</taxon>
        <taxon>Nitrosomonadales</taxon>
        <taxon>Methylophilaceae</taxon>
        <taxon>Methylotenera</taxon>
    </lineage>
</organism>
<dbReference type="Pfam" id="PF01068">
    <property type="entry name" value="DNA_ligase_A_M"/>
    <property type="match status" value="1"/>
</dbReference>
<dbReference type="Proteomes" id="UP000000383">
    <property type="component" value="Chromosome"/>
</dbReference>
<feature type="domain" description="ATP-dependent DNA ligase family profile" evidence="8">
    <location>
        <begin position="74"/>
        <end position="204"/>
    </location>
</feature>
<feature type="chain" id="PRO_5003094828" evidence="7">
    <location>
        <begin position="28"/>
        <end position="286"/>
    </location>
</feature>
<dbReference type="Gene3D" id="3.30.1490.70">
    <property type="match status" value="1"/>
</dbReference>
<evidence type="ECO:0000313" key="11">
    <source>
        <dbReference type="Proteomes" id="UP000000383"/>
    </source>
</evidence>
<keyword evidence="3" id="KW-0235">DNA replication</keyword>
<dbReference type="Gene3D" id="3.30.470.30">
    <property type="entry name" value="DNA ligase/mRNA capping enzyme"/>
    <property type="match status" value="1"/>
</dbReference>
<gene>
    <name evidence="10" type="ordered locus">M301_2402</name>
</gene>
<dbReference type="STRING" id="666681.M301_2402"/>
<reference evidence="10 11" key="2">
    <citation type="journal article" date="2011" name="J. Bacteriol.">
        <title>Genomes of three methylotrophs from a single niche uncover genetic and metabolic divergence of Methylophilaceae.</title>
        <authorList>
            <person name="Lapidus A."/>
            <person name="Clum A."/>
            <person name="Labutti K."/>
            <person name="Kaluzhnaya M.G."/>
            <person name="Lim S."/>
            <person name="Beck D.A."/>
            <person name="Glavina Del Rio T."/>
            <person name="Nolan M."/>
            <person name="Mavromatis K."/>
            <person name="Huntemann M."/>
            <person name="Lucas S."/>
            <person name="Lidstrom M.E."/>
            <person name="Ivanova N."/>
            <person name="Chistoserdova L."/>
        </authorList>
    </citation>
    <scope>NUCLEOTIDE SEQUENCE [LARGE SCALE GENOMIC DNA]</scope>
    <source>
        <strain evidence="10 11">301</strain>
    </source>
</reference>
<dbReference type="Gene3D" id="2.40.50.140">
    <property type="entry name" value="Nucleic acid-binding proteins"/>
    <property type="match status" value="1"/>
</dbReference>
<dbReference type="GO" id="GO:0006260">
    <property type="term" value="P:DNA replication"/>
    <property type="evidence" value="ECO:0007669"/>
    <property type="project" value="UniProtKB-KW"/>
</dbReference>
<dbReference type="KEGG" id="meh:M301_2402"/>
<dbReference type="PANTHER" id="PTHR47810:SF1">
    <property type="entry name" value="DNA LIGASE B"/>
    <property type="match status" value="1"/>
</dbReference>
<dbReference type="GO" id="GO:0006281">
    <property type="term" value="P:DNA repair"/>
    <property type="evidence" value="ECO:0007669"/>
    <property type="project" value="UniProtKB-KW"/>
</dbReference>
<dbReference type="SUPFAM" id="SSF50249">
    <property type="entry name" value="Nucleic acid-binding proteins"/>
    <property type="match status" value="1"/>
</dbReference>
<evidence type="ECO:0000313" key="10">
    <source>
        <dbReference type="EMBL" id="ADI30764.1"/>
    </source>
</evidence>
<dbReference type="GO" id="GO:0003910">
    <property type="term" value="F:DNA ligase (ATP) activity"/>
    <property type="evidence" value="ECO:0007669"/>
    <property type="project" value="UniProtKB-EC"/>
</dbReference>
<dbReference type="InterPro" id="IPR029319">
    <property type="entry name" value="DNA_ligase_OB"/>
</dbReference>
<evidence type="ECO:0000256" key="2">
    <source>
        <dbReference type="ARBA" id="ARBA00022598"/>
    </source>
</evidence>
<dbReference type="InterPro" id="IPR012310">
    <property type="entry name" value="DNA_ligase_ATP-dep_cent"/>
</dbReference>
<evidence type="ECO:0000256" key="6">
    <source>
        <dbReference type="ARBA" id="ARBA00034003"/>
    </source>
</evidence>
<feature type="domain" description="DNA ligase OB-like" evidence="9">
    <location>
        <begin position="219"/>
        <end position="283"/>
    </location>
</feature>
<evidence type="ECO:0000259" key="8">
    <source>
        <dbReference type="Pfam" id="PF01068"/>
    </source>
</evidence>
<keyword evidence="11" id="KW-1185">Reference proteome</keyword>
<comment type="cofactor">
    <cofactor evidence="1">
        <name>a divalent metal cation</name>
        <dbReference type="ChEBI" id="CHEBI:60240"/>
    </cofactor>
</comment>
<protein>
    <submittedName>
        <fullName evidence="10">ATP dependent DNA ligase</fullName>
    </submittedName>
</protein>
<dbReference type="RefSeq" id="WP_013149072.1">
    <property type="nucleotide sequence ID" value="NC_014207.1"/>
</dbReference>
<dbReference type="GO" id="GO:0005524">
    <property type="term" value="F:ATP binding"/>
    <property type="evidence" value="ECO:0007669"/>
    <property type="project" value="InterPro"/>
</dbReference>
<evidence type="ECO:0000256" key="1">
    <source>
        <dbReference type="ARBA" id="ARBA00001968"/>
    </source>
</evidence>
<keyword evidence="2 10" id="KW-0436">Ligase</keyword>
<dbReference type="OrthoDB" id="9767858at2"/>
<dbReference type="CDD" id="cd07896">
    <property type="entry name" value="Adenylation_kDNA_ligase_like"/>
    <property type="match status" value="1"/>
</dbReference>
<dbReference type="SUPFAM" id="SSF56091">
    <property type="entry name" value="DNA ligase/mRNA capping enzyme, catalytic domain"/>
    <property type="match status" value="1"/>
</dbReference>
<comment type="catalytic activity">
    <reaction evidence="6">
        <text>ATP + (deoxyribonucleotide)n-3'-hydroxyl + 5'-phospho-(deoxyribonucleotide)m = (deoxyribonucleotide)n+m + AMP + diphosphate.</text>
        <dbReference type="EC" id="6.5.1.1"/>
    </reaction>
</comment>
<evidence type="ECO:0000259" key="9">
    <source>
        <dbReference type="Pfam" id="PF14743"/>
    </source>
</evidence>
<dbReference type="HOGENOM" id="CLU_021047_0_0_4"/>
<feature type="signal peptide" evidence="7">
    <location>
        <begin position="1"/>
        <end position="27"/>
    </location>
</feature>
<proteinExistence type="predicted"/>
<sequence length="286" mass="31630" precursor="true">MKSIRHLFFVAIASAAFSVLFATQINAKQNDSNVLLAKVYQPGTHVQQYLVSEKFDGVRAVWDGSIFHTRTDHVIAAPAWFTKGLPKTPLDGELWLGHGKFEALSGAVRKDIPIDEEWRGISYMVFELPNATGSFAERAKRIVSIVKQANIPHLKAVKQFKVSDEVALHKLLKQIVAQGGEGLMLHRADAPYVTGRSDVLLKLKLLYDAEATVVAHTAGQGKYKGKLGALEVETPEGIRFKLGTGFTDAQRENPPIIGSTVTYTYRDKTKAGKPKFASFLRVRNEQ</sequence>
<dbReference type="PANTHER" id="PTHR47810">
    <property type="entry name" value="DNA LIGASE"/>
    <property type="match status" value="1"/>
</dbReference>
<evidence type="ECO:0000256" key="7">
    <source>
        <dbReference type="SAM" id="SignalP"/>
    </source>
</evidence>
<dbReference type="InterPro" id="IPR012340">
    <property type="entry name" value="NA-bd_OB-fold"/>
</dbReference>
<dbReference type="EMBL" id="CP002056">
    <property type="protein sequence ID" value="ADI30764.1"/>
    <property type="molecule type" value="Genomic_DNA"/>
</dbReference>